<comment type="caution">
    <text evidence="6">The sequence shown here is derived from an EMBL/GenBank/DDBJ whole genome shotgun (WGS) entry which is preliminary data.</text>
</comment>
<reference evidence="6 7" key="1">
    <citation type="submission" date="2019-04" db="EMBL/GenBank/DDBJ databases">
        <title>Microbes associate with the intestines of laboratory mice.</title>
        <authorList>
            <person name="Navarre W."/>
            <person name="Wong E."/>
            <person name="Huang K."/>
            <person name="Tropini C."/>
            <person name="Ng K."/>
            <person name="Yu B."/>
        </authorList>
    </citation>
    <scope>NUCLEOTIDE SEQUENCE [LARGE SCALE GENOMIC DNA]</scope>
    <source>
        <strain evidence="6 7">NM07_P-09</strain>
    </source>
</reference>
<keyword evidence="1" id="KW-0963">Cytoplasm</keyword>
<keyword evidence="2" id="KW-0132">Cell division</keyword>
<dbReference type="PANTHER" id="PTHR34298:SF2">
    <property type="entry name" value="SEGREGATION AND CONDENSATION PROTEIN B"/>
    <property type="match status" value="1"/>
</dbReference>
<dbReference type="GO" id="GO:0051301">
    <property type="term" value="P:cell division"/>
    <property type="evidence" value="ECO:0007669"/>
    <property type="project" value="UniProtKB-KW"/>
</dbReference>
<dbReference type="RefSeq" id="WP_136012892.1">
    <property type="nucleotide sequence ID" value="NZ_SRYE01000004.1"/>
</dbReference>
<dbReference type="SUPFAM" id="SSF46785">
    <property type="entry name" value="Winged helix' DNA-binding domain"/>
    <property type="match status" value="2"/>
</dbReference>
<proteinExistence type="predicted"/>
<dbReference type="NCBIfam" id="TIGR00281">
    <property type="entry name" value="SMC-Scp complex subunit ScpB"/>
    <property type="match status" value="1"/>
</dbReference>
<dbReference type="Proteomes" id="UP000310263">
    <property type="component" value="Unassembled WGS sequence"/>
</dbReference>
<gene>
    <name evidence="6" type="primary">scpB</name>
    <name evidence="6" type="ORF">E5334_07075</name>
</gene>
<protein>
    <submittedName>
        <fullName evidence="6">SMC-Scp complex subunit ScpB</fullName>
    </submittedName>
</protein>
<evidence type="ECO:0000313" key="7">
    <source>
        <dbReference type="Proteomes" id="UP000310263"/>
    </source>
</evidence>
<evidence type="ECO:0000256" key="2">
    <source>
        <dbReference type="ARBA" id="ARBA00022618"/>
    </source>
</evidence>
<feature type="compositionally biased region" description="Acidic residues" evidence="5">
    <location>
        <begin position="224"/>
        <end position="233"/>
    </location>
</feature>
<dbReference type="InterPro" id="IPR036390">
    <property type="entry name" value="WH_DNA-bd_sf"/>
</dbReference>
<dbReference type="AlphaFoldDB" id="A0A4V3RR26"/>
<evidence type="ECO:0000256" key="1">
    <source>
        <dbReference type="ARBA" id="ARBA00022490"/>
    </source>
</evidence>
<dbReference type="PANTHER" id="PTHR34298">
    <property type="entry name" value="SEGREGATION AND CONDENSATION PROTEIN B"/>
    <property type="match status" value="1"/>
</dbReference>
<evidence type="ECO:0000256" key="3">
    <source>
        <dbReference type="ARBA" id="ARBA00022829"/>
    </source>
</evidence>
<dbReference type="OrthoDB" id="9806226at2"/>
<keyword evidence="7" id="KW-1185">Reference proteome</keyword>
<organism evidence="6 7">
    <name type="scientific">Muricaecibacterium torontonense</name>
    <dbReference type="NCBI Taxonomy" id="3032871"/>
    <lineage>
        <taxon>Bacteria</taxon>
        <taxon>Bacillati</taxon>
        <taxon>Actinomycetota</taxon>
        <taxon>Coriobacteriia</taxon>
        <taxon>Coriobacteriales</taxon>
        <taxon>Atopobiaceae</taxon>
        <taxon>Muricaecibacterium</taxon>
    </lineage>
</organism>
<accession>A0A4V3RR26</accession>
<evidence type="ECO:0000313" key="6">
    <source>
        <dbReference type="EMBL" id="TGY61760.1"/>
    </source>
</evidence>
<feature type="compositionally biased region" description="Acidic residues" evidence="5">
    <location>
        <begin position="200"/>
        <end position="215"/>
    </location>
</feature>
<dbReference type="InterPro" id="IPR005234">
    <property type="entry name" value="ScpB_csome_segregation"/>
</dbReference>
<dbReference type="InterPro" id="IPR036388">
    <property type="entry name" value="WH-like_DNA-bd_sf"/>
</dbReference>
<dbReference type="GO" id="GO:0051304">
    <property type="term" value="P:chromosome separation"/>
    <property type="evidence" value="ECO:0007669"/>
    <property type="project" value="InterPro"/>
</dbReference>
<name>A0A4V3RR26_9ACTN</name>
<dbReference type="Gene3D" id="1.10.10.10">
    <property type="entry name" value="Winged helix-like DNA-binding domain superfamily/Winged helix DNA-binding domain"/>
    <property type="match status" value="2"/>
</dbReference>
<sequence>MTEELSALSDDSLKGCIEALLLVSVDPLPATTVSRILGITPGEAVSALADLSAEYQDANRGFQLRQVAGGWRLATHPAYHDQVEALVASWDTRKLSQAALETLAVIAYHQPVSREGIRAVRGVNSDGVVASLMDKGLVREAGRERDRGHAVLYGTTQAFLERFGLASIKGLPPLEDFAPDEASRQFILERLSGRPAMVPLDDEDELEDAEKDEPSESLFSALLDPEDQEDDDE</sequence>
<feature type="region of interest" description="Disordered" evidence="5">
    <location>
        <begin position="197"/>
        <end position="233"/>
    </location>
</feature>
<evidence type="ECO:0000256" key="5">
    <source>
        <dbReference type="SAM" id="MobiDB-lite"/>
    </source>
</evidence>
<dbReference type="Pfam" id="PF04079">
    <property type="entry name" value="SMC_ScpB"/>
    <property type="match status" value="1"/>
</dbReference>
<evidence type="ECO:0000256" key="4">
    <source>
        <dbReference type="ARBA" id="ARBA00023306"/>
    </source>
</evidence>
<dbReference type="EMBL" id="SRYE01000004">
    <property type="protein sequence ID" value="TGY61760.1"/>
    <property type="molecule type" value="Genomic_DNA"/>
</dbReference>
<keyword evidence="3" id="KW-0159">Chromosome partition</keyword>
<keyword evidence="4" id="KW-0131">Cell cycle</keyword>